<evidence type="ECO:0000256" key="4">
    <source>
        <dbReference type="ARBA" id="ARBA00023163"/>
    </source>
</evidence>
<dbReference type="Gene3D" id="1.10.30.10">
    <property type="entry name" value="High mobility group box domain"/>
    <property type="match status" value="1"/>
</dbReference>
<evidence type="ECO:0000256" key="6">
    <source>
        <dbReference type="SAM" id="MobiDB-lite"/>
    </source>
</evidence>
<organism evidence="7 8">
    <name type="scientific">Anopheles epiroticus</name>
    <dbReference type="NCBI Taxonomy" id="199890"/>
    <lineage>
        <taxon>Eukaryota</taxon>
        <taxon>Metazoa</taxon>
        <taxon>Ecdysozoa</taxon>
        <taxon>Arthropoda</taxon>
        <taxon>Hexapoda</taxon>
        <taxon>Insecta</taxon>
        <taxon>Pterygota</taxon>
        <taxon>Neoptera</taxon>
        <taxon>Endopterygota</taxon>
        <taxon>Diptera</taxon>
        <taxon>Nematocera</taxon>
        <taxon>Culicoidea</taxon>
        <taxon>Culicidae</taxon>
        <taxon>Anophelinae</taxon>
        <taxon>Anopheles</taxon>
    </lineage>
</organism>
<dbReference type="AlphaFoldDB" id="A0A182PL35"/>
<proteinExistence type="predicted"/>
<evidence type="ECO:0000256" key="3">
    <source>
        <dbReference type="ARBA" id="ARBA00023125"/>
    </source>
</evidence>
<feature type="compositionally biased region" description="Polar residues" evidence="6">
    <location>
        <begin position="107"/>
        <end position="126"/>
    </location>
</feature>
<feature type="compositionally biased region" description="Low complexity" evidence="6">
    <location>
        <begin position="562"/>
        <end position="601"/>
    </location>
</feature>
<evidence type="ECO:0000256" key="2">
    <source>
        <dbReference type="ARBA" id="ARBA00023015"/>
    </source>
</evidence>
<dbReference type="Proteomes" id="UP000075885">
    <property type="component" value="Unassembled WGS sequence"/>
</dbReference>
<dbReference type="VEuPathDB" id="VectorBase:AEPI007652"/>
<evidence type="ECO:0000313" key="7">
    <source>
        <dbReference type="EnsemblMetazoa" id="AEPI007652-PA"/>
    </source>
</evidence>
<evidence type="ECO:0000313" key="8">
    <source>
        <dbReference type="Proteomes" id="UP000075885"/>
    </source>
</evidence>
<feature type="region of interest" description="Disordered" evidence="6">
    <location>
        <begin position="558"/>
        <end position="610"/>
    </location>
</feature>
<feature type="compositionally biased region" description="Polar residues" evidence="6">
    <location>
        <begin position="228"/>
        <end position="245"/>
    </location>
</feature>
<keyword evidence="8" id="KW-1185">Reference proteome</keyword>
<dbReference type="GO" id="GO:0005634">
    <property type="term" value="C:nucleus"/>
    <property type="evidence" value="ECO:0007669"/>
    <property type="project" value="UniProtKB-SubCell"/>
</dbReference>
<dbReference type="SUPFAM" id="SSF47095">
    <property type="entry name" value="HMG-box"/>
    <property type="match status" value="1"/>
</dbReference>
<dbReference type="InterPro" id="IPR050917">
    <property type="entry name" value="SOX_TF"/>
</dbReference>
<dbReference type="GO" id="GO:0000978">
    <property type="term" value="F:RNA polymerase II cis-regulatory region sequence-specific DNA binding"/>
    <property type="evidence" value="ECO:0007669"/>
    <property type="project" value="TreeGrafter"/>
</dbReference>
<dbReference type="GO" id="GO:0000981">
    <property type="term" value="F:DNA-binding transcription factor activity, RNA polymerase II-specific"/>
    <property type="evidence" value="ECO:0007669"/>
    <property type="project" value="TreeGrafter"/>
</dbReference>
<comment type="subcellular location">
    <subcellularLocation>
        <location evidence="1">Nucleus</location>
    </subcellularLocation>
</comment>
<dbReference type="InterPro" id="IPR036910">
    <property type="entry name" value="HMG_box_dom_sf"/>
</dbReference>
<name>A0A182PL35_9DIPT</name>
<keyword evidence="5" id="KW-0539">Nucleus</keyword>
<reference evidence="8" key="1">
    <citation type="submission" date="2013-03" db="EMBL/GenBank/DDBJ databases">
        <title>The Genome Sequence of Anopheles epiroticus epiroticus2.</title>
        <authorList>
            <consortium name="The Broad Institute Genomics Platform"/>
            <person name="Neafsey D.E."/>
            <person name="Howell P."/>
            <person name="Walker B."/>
            <person name="Young S.K."/>
            <person name="Zeng Q."/>
            <person name="Gargeya S."/>
            <person name="Fitzgerald M."/>
            <person name="Haas B."/>
            <person name="Abouelleil A."/>
            <person name="Allen A.W."/>
            <person name="Alvarado L."/>
            <person name="Arachchi H.M."/>
            <person name="Berlin A.M."/>
            <person name="Chapman S.B."/>
            <person name="Gainer-Dewar J."/>
            <person name="Goldberg J."/>
            <person name="Griggs A."/>
            <person name="Gujja S."/>
            <person name="Hansen M."/>
            <person name="Howarth C."/>
            <person name="Imamovic A."/>
            <person name="Ireland A."/>
            <person name="Larimer J."/>
            <person name="McCowan C."/>
            <person name="Murphy C."/>
            <person name="Pearson M."/>
            <person name="Poon T.W."/>
            <person name="Priest M."/>
            <person name="Roberts A."/>
            <person name="Saif S."/>
            <person name="Shea T."/>
            <person name="Sisk P."/>
            <person name="Sykes S."/>
            <person name="Wortman J."/>
            <person name="Nusbaum C."/>
            <person name="Birren B."/>
        </authorList>
    </citation>
    <scope>NUCLEOTIDE SEQUENCE [LARGE SCALE GENOMIC DNA]</scope>
    <source>
        <strain evidence="8">Epiroticus2</strain>
    </source>
</reference>
<dbReference type="PANTHER" id="PTHR45803">
    <property type="entry name" value="SOX100B"/>
    <property type="match status" value="1"/>
</dbReference>
<sequence>MFVARGAIQIDPKRVLKSLTDEDKQPFVEQAEKLRLAHKSQHPYYKYQPRRKKSKRCVGVGAKSGKCCEAHYAEANGLASPRSIEDGGSSGESGQTGNPYAQPDGQRPSTSGVPRAGQKQQPSAVSSKAGGTRGRNGTGGHRTGAGEAAIISSATPATSTGTYELELTHDRVSGYGAANGTYEAPLSVELYSTGGETGEPVGSVLTAADCHFLDESQSQSMETVVDAAQSSNSATSNDGTVSSPYGTRDWTMGIPTVAGNESRGSIEGAAGAYALHGNRNMQPASCMAPSGSSMLTGYAYPNYATTYMPTTPDYSPQPHFQPGGGCDEPWLSQSLHPTASHRYSGREVDDVPYAQYVQHLHQSHTPSATLEQQQQQQGTAGGRQPSSGTPELEEVKSVLPVRIPSITLHHATPQHAAVSAVAAVADTASNPTTDANLAERGRSTVPVLMSTLSFVGGGVAGSEVPGYGRHGAEERTAMQHHASHQQNRLAAHRMHGSASNVSLFNYAIGDTGTGQQYMQSAIHTAHLPYGGQSRMDVQQQQQQQQQQQLLHQQLDLPEQVAQHHQSYHSQQQQQQQQQSQDPYQYGSSPPAAAIAPGGRIPTSSGEGQFY</sequence>
<accession>A0A182PL35</accession>
<feature type="compositionally biased region" description="Gly residues" evidence="6">
    <location>
        <begin position="131"/>
        <end position="143"/>
    </location>
</feature>
<evidence type="ECO:0000256" key="1">
    <source>
        <dbReference type="ARBA" id="ARBA00004123"/>
    </source>
</evidence>
<keyword evidence="4" id="KW-0804">Transcription</keyword>
<feature type="compositionally biased region" description="Low complexity" evidence="6">
    <location>
        <begin position="145"/>
        <end position="155"/>
    </location>
</feature>
<dbReference type="EnsemblMetazoa" id="AEPI007652-RA">
    <property type="protein sequence ID" value="AEPI007652-PA"/>
    <property type="gene ID" value="AEPI007652"/>
</dbReference>
<feature type="region of interest" description="Disordered" evidence="6">
    <location>
        <begin position="228"/>
        <end position="248"/>
    </location>
</feature>
<feature type="region of interest" description="Disordered" evidence="6">
    <location>
        <begin position="79"/>
        <end position="155"/>
    </location>
</feature>
<reference evidence="7" key="2">
    <citation type="submission" date="2020-05" db="UniProtKB">
        <authorList>
            <consortium name="EnsemblMetazoa"/>
        </authorList>
    </citation>
    <scope>IDENTIFICATION</scope>
    <source>
        <strain evidence="7">Epiroticus2</strain>
    </source>
</reference>
<dbReference type="PANTHER" id="PTHR45803:SF5">
    <property type="entry name" value="SOX100B"/>
    <property type="match status" value="1"/>
</dbReference>
<evidence type="ECO:0000256" key="5">
    <source>
        <dbReference type="ARBA" id="ARBA00023242"/>
    </source>
</evidence>
<feature type="region of interest" description="Disordered" evidence="6">
    <location>
        <begin position="362"/>
        <end position="392"/>
    </location>
</feature>
<protein>
    <recommendedName>
        <fullName evidence="9">HMG box domain-containing protein</fullName>
    </recommendedName>
</protein>
<dbReference type="STRING" id="199890.A0A182PL35"/>
<keyword evidence="2" id="KW-0805">Transcription regulation</keyword>
<evidence type="ECO:0008006" key="9">
    <source>
        <dbReference type="Google" id="ProtNLM"/>
    </source>
</evidence>
<keyword evidence="3" id="KW-0238">DNA-binding</keyword>